<name>A0A0D3KUD5_EMIH1</name>
<dbReference type="Gene3D" id="3.40.50.150">
    <property type="entry name" value="Vaccinia Virus protein VP39"/>
    <property type="match status" value="2"/>
</dbReference>
<keyword evidence="4" id="KW-1185">Reference proteome</keyword>
<dbReference type="GO" id="GO:0008168">
    <property type="term" value="F:methyltransferase activity"/>
    <property type="evidence" value="ECO:0007669"/>
    <property type="project" value="TreeGrafter"/>
</dbReference>
<dbReference type="Proteomes" id="UP000013827">
    <property type="component" value="Unassembled WGS sequence"/>
</dbReference>
<evidence type="ECO:0000313" key="3">
    <source>
        <dbReference type="EnsemblProtists" id="EOD39370"/>
    </source>
</evidence>
<protein>
    <recommendedName>
        <fullName evidence="2">Methyltransferase domain-containing protein</fullName>
    </recommendedName>
</protein>
<evidence type="ECO:0000313" key="4">
    <source>
        <dbReference type="Proteomes" id="UP000013827"/>
    </source>
</evidence>
<dbReference type="GeneID" id="17284641"/>
<dbReference type="PANTHER" id="PTHR43464:SF90">
    <property type="entry name" value="METHYLTRANSFERASE TYPE 11"/>
    <property type="match status" value="1"/>
</dbReference>
<dbReference type="PANTHER" id="PTHR43464">
    <property type="entry name" value="METHYLTRANSFERASE"/>
    <property type="match status" value="1"/>
</dbReference>
<reference evidence="4" key="1">
    <citation type="journal article" date="2013" name="Nature">
        <title>Pan genome of the phytoplankton Emiliania underpins its global distribution.</title>
        <authorList>
            <person name="Read B.A."/>
            <person name="Kegel J."/>
            <person name="Klute M.J."/>
            <person name="Kuo A."/>
            <person name="Lefebvre S.C."/>
            <person name="Maumus F."/>
            <person name="Mayer C."/>
            <person name="Miller J."/>
            <person name="Monier A."/>
            <person name="Salamov A."/>
            <person name="Young J."/>
            <person name="Aguilar M."/>
            <person name="Claverie J.M."/>
            <person name="Frickenhaus S."/>
            <person name="Gonzalez K."/>
            <person name="Herman E.K."/>
            <person name="Lin Y.C."/>
            <person name="Napier J."/>
            <person name="Ogata H."/>
            <person name="Sarno A.F."/>
            <person name="Shmutz J."/>
            <person name="Schroeder D."/>
            <person name="de Vargas C."/>
            <person name="Verret F."/>
            <person name="von Dassow P."/>
            <person name="Valentin K."/>
            <person name="Van de Peer Y."/>
            <person name="Wheeler G."/>
            <person name="Dacks J.B."/>
            <person name="Delwiche C.F."/>
            <person name="Dyhrman S.T."/>
            <person name="Glockner G."/>
            <person name="John U."/>
            <person name="Richards T."/>
            <person name="Worden A.Z."/>
            <person name="Zhang X."/>
            <person name="Grigoriev I.V."/>
            <person name="Allen A.E."/>
            <person name="Bidle K."/>
            <person name="Borodovsky M."/>
            <person name="Bowler C."/>
            <person name="Brownlee C."/>
            <person name="Cock J.M."/>
            <person name="Elias M."/>
            <person name="Gladyshev V.N."/>
            <person name="Groth M."/>
            <person name="Guda C."/>
            <person name="Hadaegh A."/>
            <person name="Iglesias-Rodriguez M.D."/>
            <person name="Jenkins J."/>
            <person name="Jones B.M."/>
            <person name="Lawson T."/>
            <person name="Leese F."/>
            <person name="Lindquist E."/>
            <person name="Lobanov A."/>
            <person name="Lomsadze A."/>
            <person name="Malik S.B."/>
            <person name="Marsh M.E."/>
            <person name="Mackinder L."/>
            <person name="Mock T."/>
            <person name="Mueller-Roeber B."/>
            <person name="Pagarete A."/>
            <person name="Parker M."/>
            <person name="Probert I."/>
            <person name="Quesneville H."/>
            <person name="Raines C."/>
            <person name="Rensing S.A."/>
            <person name="Riano-Pachon D.M."/>
            <person name="Richier S."/>
            <person name="Rokitta S."/>
            <person name="Shiraiwa Y."/>
            <person name="Soanes D.M."/>
            <person name="van der Giezen M."/>
            <person name="Wahlund T.M."/>
            <person name="Williams B."/>
            <person name="Wilson W."/>
            <person name="Wolfe G."/>
            <person name="Wurch L.L."/>
        </authorList>
    </citation>
    <scope>NUCLEOTIDE SEQUENCE</scope>
</reference>
<organism evidence="3 4">
    <name type="scientific">Emiliania huxleyi (strain CCMP1516)</name>
    <dbReference type="NCBI Taxonomy" id="280463"/>
    <lineage>
        <taxon>Eukaryota</taxon>
        <taxon>Haptista</taxon>
        <taxon>Haptophyta</taxon>
        <taxon>Prymnesiophyceae</taxon>
        <taxon>Isochrysidales</taxon>
        <taxon>Noelaerhabdaceae</taxon>
        <taxon>Emiliania</taxon>
    </lineage>
</organism>
<evidence type="ECO:0000256" key="1">
    <source>
        <dbReference type="SAM" id="MobiDB-lite"/>
    </source>
</evidence>
<dbReference type="STRING" id="2903.R1FK06"/>
<dbReference type="CDD" id="cd02440">
    <property type="entry name" value="AdoMet_MTases"/>
    <property type="match status" value="2"/>
</dbReference>
<proteinExistence type="predicted"/>
<dbReference type="Pfam" id="PF13649">
    <property type="entry name" value="Methyltransf_25"/>
    <property type="match status" value="1"/>
</dbReference>
<evidence type="ECO:0000259" key="2">
    <source>
        <dbReference type="Pfam" id="PF13649"/>
    </source>
</evidence>
<feature type="region of interest" description="Disordered" evidence="1">
    <location>
        <begin position="257"/>
        <end position="308"/>
    </location>
</feature>
<dbReference type="RefSeq" id="XP_005791799.1">
    <property type="nucleotide sequence ID" value="XM_005791742.1"/>
</dbReference>
<feature type="compositionally biased region" description="Gly residues" evidence="1">
    <location>
        <begin position="259"/>
        <end position="271"/>
    </location>
</feature>
<dbReference type="EnsemblProtists" id="EOD39370">
    <property type="protein sequence ID" value="EOD39370"/>
    <property type="gene ID" value="EMIHUDRAFT_108908"/>
</dbReference>
<dbReference type="HOGENOM" id="CLU_260390_0_0_1"/>
<reference evidence="3" key="2">
    <citation type="submission" date="2024-10" db="UniProtKB">
        <authorList>
            <consortium name="EnsemblProtists"/>
        </authorList>
    </citation>
    <scope>IDENTIFICATION</scope>
</reference>
<dbReference type="InterPro" id="IPR041698">
    <property type="entry name" value="Methyltransf_25"/>
</dbReference>
<dbReference type="KEGG" id="ehx:EMIHUDRAFT_108908"/>
<accession>A0A0D3KUD5</accession>
<sequence>MHMARSSPARVGVEPERVLLPIPAPTLRVVLLIAACAAAAAGEDATDDLCGVTSNRKKQEVYSPTGDLSFLPAAVRGSPHHADGRLLVIKVLGTFLGDAAEASRRLVERVRRALAPLAGREGVCGLHDTRRCNLALQIQMTLNRFCANASLNYFLRTMPEEATREAARLHDRLIGEAFNELTAGRLSSTAQRRAALQQARLPVKLGGAGLTSMSAVAAAAVAAAGAAAGQAEAESAVEQALAAVSLKARYAREARVRGAAGGGGGGGGGGDAEMRAAEGSEGGEGGEGGGGGGGGEGREGGEAGGATLGGGGGAGAAGGGAGLAAGGGAEGAESRAAEAAKAAVGRGLRGDEVVDAIRRAGVVLLPVHLDVARRQARLVAAHAALDAKYREDKKTYYFYDKTGRAYRIYNPRGLPPAHTYLPLTEWSSRSNLLQHAQRRYSATIHHSAWRDMHAAAGRAGRREQVRFVSVSQFGAGAFLNAIPTRAHFRLPSYVLRFALQRRFGLHLSMMTDVMADGIYSQHGLPFDALGDVAQNDGAAGHQTRHKEVLLDLVELLRGKLGRGAVEHEFHCEHSTTRTDLYIYQGVIGDLPCIGDTKIFAGVPSDPSGAGRMGAFVACGNTLPRARETVLGVEGGDRGGRVGRWDPRTGTGTVEAVKGQYTDAEGKCHVEALLFEEFGAMSAGVEELLMRVAEVAGRKLTWWQYDQTSWSAREWMPFALQRLSVQLWVALADEAQRAIASAGATPDHYTSAGARRSLEHYTGAKVQAEKPEALWGLDNIHMGYYPHLSGDGFVRLSFAQAADALTQRMVEAAGINHESTVLDLGSGRGLACLQIAQFTGAACVGLDLTPGNVARSRELASQHPELNLMFVEGSFTSLLASGGQLVVSDFVAGFGRVEASAETRLHWYDRTSVPCCLHSHAQWTELAEASGLRLLRYEALDEHQQHGYLELAAAARAHGMFALADSYRWSAQSVRAGHVGMNLALFSARGGRLAGSQEVNNAAAASGGAAESTTVVGLAPELDTKGVGAIGSAAAAQHYYTVAGGSRGHYNRILGPDNIHTGYYPHLSSPSLVRLNLPQAADALTERMTRLGRVNSSSRVLDLGSGKGRSCRLLASLTGAACVGVDLTPANVERSKEAAPPGLRLRYFHGSMTALPVEALTEPEGAGEPALFTHVFAQLSLCYVPKEVAAVLAQARKVLAPGGLLVFADHTAGDGQFEGTAATPPQSAGWYRRLHMGSPPRSHGAWRRLLHEEGFTIRFYENIDDHMATSYRDAAATASSLDLVSQDGVPVAEQYREQVWTLEEGHNGMFIAVVSP</sequence>
<dbReference type="InterPro" id="IPR029063">
    <property type="entry name" value="SAM-dependent_MTases_sf"/>
</dbReference>
<dbReference type="PaxDb" id="2903-EOD39370"/>
<feature type="domain" description="Methyltransferase" evidence="2">
    <location>
        <begin position="1099"/>
        <end position="1202"/>
    </location>
</feature>
<dbReference type="SUPFAM" id="SSF53335">
    <property type="entry name" value="S-adenosyl-L-methionine-dependent methyltransferases"/>
    <property type="match status" value="2"/>
</dbReference>
<feature type="compositionally biased region" description="Gly residues" evidence="1">
    <location>
        <begin position="280"/>
        <end position="295"/>
    </location>
</feature>